<protein>
    <submittedName>
        <fullName evidence="1">Uncharacterized protein</fullName>
    </submittedName>
</protein>
<evidence type="ECO:0000313" key="1">
    <source>
        <dbReference type="EMBL" id="MFD1131745.1"/>
    </source>
</evidence>
<dbReference type="EMBL" id="JBHTKX010000016">
    <property type="protein sequence ID" value="MFD1131745.1"/>
    <property type="molecule type" value="Genomic_DNA"/>
</dbReference>
<reference evidence="2" key="1">
    <citation type="journal article" date="2019" name="Int. J. Syst. Evol. Microbiol.">
        <title>The Global Catalogue of Microorganisms (GCM) 10K type strain sequencing project: providing services to taxonomists for standard genome sequencing and annotation.</title>
        <authorList>
            <consortium name="The Broad Institute Genomics Platform"/>
            <consortium name="The Broad Institute Genome Sequencing Center for Infectious Disease"/>
            <person name="Wu L."/>
            <person name="Ma J."/>
        </authorList>
    </citation>
    <scope>NUCLEOTIDE SEQUENCE [LARGE SCALE GENOMIC DNA]</scope>
    <source>
        <strain evidence="2">CCUG 53519</strain>
    </source>
</reference>
<dbReference type="RefSeq" id="WP_251584276.1">
    <property type="nucleotide sequence ID" value="NZ_JBHTKX010000016.1"/>
</dbReference>
<accession>A0ABW3QCY0</accession>
<keyword evidence="2" id="KW-1185">Reference proteome</keyword>
<dbReference type="Proteomes" id="UP001597169">
    <property type="component" value="Unassembled WGS sequence"/>
</dbReference>
<evidence type="ECO:0000313" key="2">
    <source>
        <dbReference type="Proteomes" id="UP001597169"/>
    </source>
</evidence>
<organism evidence="1 2">
    <name type="scientific">Paenibacillus provencensis</name>
    <dbReference type="NCBI Taxonomy" id="441151"/>
    <lineage>
        <taxon>Bacteria</taxon>
        <taxon>Bacillati</taxon>
        <taxon>Bacillota</taxon>
        <taxon>Bacilli</taxon>
        <taxon>Bacillales</taxon>
        <taxon>Paenibacillaceae</taxon>
        <taxon>Paenibacillus</taxon>
    </lineage>
</organism>
<sequence length="520" mass="59506">MQKMIDGYNLTYNEMLYPDKTYRQMKRLFERAKKQLQQQKHHAVVNSPSIISEQADGMYAARSKGYGRITNFTIRPIYIVLYQTETLEEQVTTEGFGVFEIVSKHRTTGREARSRIELRSHNFFTASSLRETLREKKVHGAFVYGTDTEIGQLGEYLFFEIIAIERTGINTIGIKRIESGKAVIVTPQKVYDSNGNEQPDLVYVRDEVVSIPEIMKLQGLGYYEDSWKQVVLPLFVENVLSLHKRSTMITVLGWLMSLPFETIIRVAGNLGGFPHLAVSGVNGGGKTGLIVTLMAYLGYGTHPEIANFGTQFANSQAIGTSYHIPVPFDEFRPHEWTQVLRNAVERLLRESYNRGYSAKGQKDLSTRRFDYRNAIIFIGQMGTSDQAITERVVPVSVDVNFLKSKESKVAKETYHLLNNVEDKRFWTGYLLWCERQDEAEVLATYEHSKQRIAAKYPQLKEREIGNYAVVSLGLYYFKKLADEYRLDCHYTDDEIYDVVDIITEHAEVTLGNKTESFGNS</sequence>
<gene>
    <name evidence="1" type="ORF">ACFQ3J_26935</name>
</gene>
<comment type="caution">
    <text evidence="1">The sequence shown here is derived from an EMBL/GenBank/DDBJ whole genome shotgun (WGS) entry which is preliminary data.</text>
</comment>
<name>A0ABW3QCY0_9BACL</name>
<proteinExistence type="predicted"/>